<evidence type="ECO:0000313" key="3">
    <source>
        <dbReference type="EMBL" id="MFI6496905.1"/>
    </source>
</evidence>
<sequence length="189" mass="19832">MSETAPEIDADAEQMLAEAVASVDPAAQEQAETKEPDKGAIKTTDPAADVAKWKALARKHETAAKTNAEAARRLAEYEDAQKTEQQRLQDRAQSAEKQLAALQAQNARLMAATVHGIPAELIDLLGDGAEEQINERAELLAAKLAAAAPPAAPASAPSTRPVESLKPGGAPAGGEQDPNAWLRQMAGRT</sequence>
<name>A0ABW7YLX5_9ACTN</name>
<protein>
    <recommendedName>
        <fullName evidence="5">DUF4355 domain-containing protein</fullName>
    </recommendedName>
</protein>
<feature type="region of interest" description="Disordered" evidence="2">
    <location>
        <begin position="21"/>
        <end position="46"/>
    </location>
</feature>
<keyword evidence="4" id="KW-1185">Reference proteome</keyword>
<dbReference type="EMBL" id="JBITGY010000002">
    <property type="protein sequence ID" value="MFI6496905.1"/>
    <property type="molecule type" value="Genomic_DNA"/>
</dbReference>
<comment type="caution">
    <text evidence="3">The sequence shown here is derived from an EMBL/GenBank/DDBJ whole genome shotgun (WGS) entry which is preliminary data.</text>
</comment>
<accession>A0ABW7YLX5</accession>
<feature type="compositionally biased region" description="Low complexity" evidence="2">
    <location>
        <begin position="146"/>
        <end position="157"/>
    </location>
</feature>
<evidence type="ECO:0008006" key="5">
    <source>
        <dbReference type="Google" id="ProtNLM"/>
    </source>
</evidence>
<evidence type="ECO:0000256" key="2">
    <source>
        <dbReference type="SAM" id="MobiDB-lite"/>
    </source>
</evidence>
<reference evidence="3 4" key="1">
    <citation type="submission" date="2024-10" db="EMBL/GenBank/DDBJ databases">
        <title>The Natural Products Discovery Center: Release of the First 8490 Sequenced Strains for Exploring Actinobacteria Biosynthetic Diversity.</title>
        <authorList>
            <person name="Kalkreuter E."/>
            <person name="Kautsar S.A."/>
            <person name="Yang D."/>
            <person name="Bader C.D."/>
            <person name="Teijaro C.N."/>
            <person name="Fluegel L."/>
            <person name="Davis C.M."/>
            <person name="Simpson J.R."/>
            <person name="Lauterbach L."/>
            <person name="Steele A.D."/>
            <person name="Gui C."/>
            <person name="Meng S."/>
            <person name="Li G."/>
            <person name="Viehrig K."/>
            <person name="Ye F."/>
            <person name="Su P."/>
            <person name="Kiefer A.F."/>
            <person name="Nichols A."/>
            <person name="Cepeda A.J."/>
            <person name="Yan W."/>
            <person name="Fan B."/>
            <person name="Jiang Y."/>
            <person name="Adhikari A."/>
            <person name="Zheng C.-J."/>
            <person name="Schuster L."/>
            <person name="Cowan T.M."/>
            <person name="Smanski M.J."/>
            <person name="Chevrette M.G."/>
            <person name="De Carvalho L.P.S."/>
            <person name="Shen B."/>
        </authorList>
    </citation>
    <scope>NUCLEOTIDE SEQUENCE [LARGE SCALE GENOMIC DNA]</scope>
    <source>
        <strain evidence="3 4">NPDC050545</strain>
    </source>
</reference>
<organism evidence="3 4">
    <name type="scientific">Nonomuraea typhae</name>
    <dbReference type="NCBI Taxonomy" id="2603600"/>
    <lineage>
        <taxon>Bacteria</taxon>
        <taxon>Bacillati</taxon>
        <taxon>Actinomycetota</taxon>
        <taxon>Actinomycetes</taxon>
        <taxon>Streptosporangiales</taxon>
        <taxon>Streptosporangiaceae</taxon>
        <taxon>Nonomuraea</taxon>
    </lineage>
</organism>
<gene>
    <name evidence="3" type="ORF">ACIBG2_05960</name>
</gene>
<feature type="coiled-coil region" evidence="1">
    <location>
        <begin position="60"/>
        <end position="112"/>
    </location>
</feature>
<keyword evidence="1" id="KW-0175">Coiled coil</keyword>
<proteinExistence type="predicted"/>
<feature type="region of interest" description="Disordered" evidence="2">
    <location>
        <begin position="146"/>
        <end position="189"/>
    </location>
</feature>
<evidence type="ECO:0000256" key="1">
    <source>
        <dbReference type="SAM" id="Coils"/>
    </source>
</evidence>
<dbReference type="Proteomes" id="UP001612741">
    <property type="component" value="Unassembled WGS sequence"/>
</dbReference>
<dbReference type="RefSeq" id="WP_397079391.1">
    <property type="nucleotide sequence ID" value="NZ_JBITGY010000002.1"/>
</dbReference>
<evidence type="ECO:0000313" key="4">
    <source>
        <dbReference type="Proteomes" id="UP001612741"/>
    </source>
</evidence>
<feature type="compositionally biased region" description="Basic and acidic residues" evidence="2">
    <location>
        <begin position="31"/>
        <end position="40"/>
    </location>
</feature>